<evidence type="ECO:0000256" key="1">
    <source>
        <dbReference type="ARBA" id="ARBA00006484"/>
    </source>
</evidence>
<gene>
    <name evidence="2" type="ORF">SAMN06265218_12414</name>
</gene>
<reference evidence="2 3" key="1">
    <citation type="submission" date="2017-05" db="EMBL/GenBank/DDBJ databases">
        <authorList>
            <person name="Varghese N."/>
            <person name="Submissions S."/>
        </authorList>
    </citation>
    <scope>NUCLEOTIDE SEQUENCE [LARGE SCALE GENOMIC DNA]</scope>
    <source>
        <strain evidence="2 3">DSM 21194</strain>
    </source>
</reference>
<sequence length="375" mass="41298">MPGIPSMHGPVGASSPYSSFKCVYAETVDCFEPAKIRFYLPNSLSVFLLFYNPGVFPGIPVGSFPFPSYPSNHIPFETIDILNMEFPTPPADILARMDFMGYLYESHYQQNLLFYSDMDLEINDHRFIVCGASSGFGRAISERLLREQASVIVVARRQTKLQELKEEFGDQVAVVAGDLTDENTHNEIEATIGNHPLHGVVFNAGGPPALTPLETAMPDWDNAYENVMRWKIELAHRLVSYFTKNSYGRMLFIESKSVKQPIPGLVLSNAFRAGIVAFAKSLSTEIARQGVTVNVLAPGSHDTPAIERVIQKRTNNSDQSFEEVKEAMEAAIPVGRFGKGEELASLSAWLLSPHAGYVTGQTISHDGGSIQSLFG</sequence>
<dbReference type="PRINTS" id="PR00081">
    <property type="entry name" value="GDHRDH"/>
</dbReference>
<dbReference type="PANTHER" id="PTHR42879:SF6">
    <property type="entry name" value="NADPH-DEPENDENT REDUCTASE BACG"/>
    <property type="match status" value="1"/>
</dbReference>
<organism evidence="2 3">
    <name type="scientific">Fodinibius sediminis</name>
    <dbReference type="NCBI Taxonomy" id="1214077"/>
    <lineage>
        <taxon>Bacteria</taxon>
        <taxon>Pseudomonadati</taxon>
        <taxon>Balneolota</taxon>
        <taxon>Balneolia</taxon>
        <taxon>Balneolales</taxon>
        <taxon>Balneolaceae</taxon>
        <taxon>Fodinibius</taxon>
    </lineage>
</organism>
<dbReference type="SUPFAM" id="SSF51735">
    <property type="entry name" value="NAD(P)-binding Rossmann-fold domains"/>
    <property type="match status" value="1"/>
</dbReference>
<keyword evidence="3" id="KW-1185">Reference proteome</keyword>
<dbReference type="PANTHER" id="PTHR42879">
    <property type="entry name" value="3-OXOACYL-(ACYL-CARRIER-PROTEIN) REDUCTASE"/>
    <property type="match status" value="1"/>
</dbReference>
<dbReference type="InterPro" id="IPR002347">
    <property type="entry name" value="SDR_fam"/>
</dbReference>
<dbReference type="Gene3D" id="3.40.50.720">
    <property type="entry name" value="NAD(P)-binding Rossmann-like Domain"/>
    <property type="match status" value="1"/>
</dbReference>
<dbReference type="AlphaFoldDB" id="A0A521F5Y3"/>
<dbReference type="EMBL" id="FXTH01000024">
    <property type="protein sequence ID" value="SMO91579.1"/>
    <property type="molecule type" value="Genomic_DNA"/>
</dbReference>
<evidence type="ECO:0000313" key="3">
    <source>
        <dbReference type="Proteomes" id="UP000317593"/>
    </source>
</evidence>
<protein>
    <submittedName>
        <fullName evidence="2">NAD(P)-dependent dehydrogenase, short-chain alcohol dehydrogenase family</fullName>
    </submittedName>
</protein>
<proteinExistence type="inferred from homology"/>
<comment type="similarity">
    <text evidence="1">Belongs to the short-chain dehydrogenases/reductases (SDR) family.</text>
</comment>
<dbReference type="OrthoDB" id="9804774at2"/>
<name>A0A521F5Y3_9BACT</name>
<dbReference type="Proteomes" id="UP000317593">
    <property type="component" value="Unassembled WGS sequence"/>
</dbReference>
<dbReference type="Pfam" id="PF13561">
    <property type="entry name" value="adh_short_C2"/>
    <property type="match status" value="1"/>
</dbReference>
<evidence type="ECO:0000313" key="2">
    <source>
        <dbReference type="EMBL" id="SMO91579.1"/>
    </source>
</evidence>
<dbReference type="InterPro" id="IPR036291">
    <property type="entry name" value="NAD(P)-bd_dom_sf"/>
</dbReference>
<dbReference type="InterPro" id="IPR050259">
    <property type="entry name" value="SDR"/>
</dbReference>
<accession>A0A521F5Y3</accession>